<dbReference type="OrthoDB" id="3850777at2"/>
<dbReference type="AlphaFoldDB" id="A0A4Q7X6J1"/>
<evidence type="ECO:0008006" key="3">
    <source>
        <dbReference type="Google" id="ProtNLM"/>
    </source>
</evidence>
<dbReference type="EMBL" id="SHKR01000011">
    <property type="protein sequence ID" value="RZU18568.1"/>
    <property type="molecule type" value="Genomic_DNA"/>
</dbReference>
<dbReference type="Gene3D" id="2.70.98.10">
    <property type="match status" value="1"/>
</dbReference>
<accession>A0A4Q7X6J1</accession>
<organism evidence="1 2">
    <name type="scientific">Kribbella rubisoli</name>
    <dbReference type="NCBI Taxonomy" id="3075929"/>
    <lineage>
        <taxon>Bacteria</taxon>
        <taxon>Bacillati</taxon>
        <taxon>Actinomycetota</taxon>
        <taxon>Actinomycetes</taxon>
        <taxon>Propionibacteriales</taxon>
        <taxon>Kribbellaceae</taxon>
        <taxon>Kribbella</taxon>
    </lineage>
</organism>
<protein>
    <recommendedName>
        <fullName evidence="3">Galactose mutarotase-like enzyme</fullName>
    </recommendedName>
</protein>
<dbReference type="InterPro" id="IPR014718">
    <property type="entry name" value="GH-type_carb-bd"/>
</dbReference>
<comment type="caution">
    <text evidence="1">The sequence shown here is derived from an EMBL/GenBank/DDBJ whole genome shotgun (WGS) entry which is preliminary data.</text>
</comment>
<proteinExistence type="predicted"/>
<sequence>MVTEHAAGRLVTVDATDGGRWTSLQLAGREWLWAGPGLVTGPRAGLATFIDAGGLDECFPTVRGTPDHGGLWNQPWDGSVEYDGAVLTRAFTAGTDTVSVDYRLEADPGYRFIWAAHALLDCVAGTVVFAPPGTECRLYPEAAGELPWAWPDDAPWVVSSWPSPLELDTYGPSDGTAAGAILVDCPTVSVRDRGAELTMTLSCPGQPVSTALWRNQGGFPTDAPYRSLGVEPMLGRVFDLAEAGPDDAAVVPASGELAWRLTLSARPV</sequence>
<dbReference type="GO" id="GO:0030246">
    <property type="term" value="F:carbohydrate binding"/>
    <property type="evidence" value="ECO:0007669"/>
    <property type="project" value="InterPro"/>
</dbReference>
<reference evidence="1 2" key="1">
    <citation type="journal article" date="2015" name="Stand. Genomic Sci.">
        <title>Genomic Encyclopedia of Bacterial and Archaeal Type Strains, Phase III: the genomes of soil and plant-associated and newly described type strains.</title>
        <authorList>
            <person name="Whitman W.B."/>
            <person name="Woyke T."/>
            <person name="Klenk H.P."/>
            <person name="Zhou Y."/>
            <person name="Lilburn T.G."/>
            <person name="Beck B.J."/>
            <person name="De Vos P."/>
            <person name="Vandamme P."/>
            <person name="Eisen J.A."/>
            <person name="Garrity G."/>
            <person name="Hugenholtz P."/>
            <person name="Kyrpides N.C."/>
        </authorList>
    </citation>
    <scope>NUCLEOTIDE SEQUENCE [LARGE SCALE GENOMIC DNA]</scope>
    <source>
        <strain evidence="1 2">VKM Ac-2540</strain>
    </source>
</reference>
<name>A0A4Q7X6J1_9ACTN</name>
<gene>
    <name evidence="1" type="ORF">EV645_0760</name>
</gene>
<evidence type="ECO:0000313" key="1">
    <source>
        <dbReference type="EMBL" id="RZU18568.1"/>
    </source>
</evidence>
<keyword evidence="2" id="KW-1185">Reference proteome</keyword>
<evidence type="ECO:0000313" key="2">
    <source>
        <dbReference type="Proteomes" id="UP000292027"/>
    </source>
</evidence>
<dbReference type="RefSeq" id="WP_130439762.1">
    <property type="nucleotide sequence ID" value="NZ_SHKR01000011.1"/>
</dbReference>
<dbReference type="Proteomes" id="UP000292027">
    <property type="component" value="Unassembled WGS sequence"/>
</dbReference>